<dbReference type="AlphaFoldDB" id="A0A1I0ILB1"/>
<evidence type="ECO:0000313" key="3">
    <source>
        <dbReference type="Proteomes" id="UP000198697"/>
    </source>
</evidence>
<dbReference type="STRING" id="82805.SAMN04487998_3336"/>
<dbReference type="Proteomes" id="UP000198697">
    <property type="component" value="Unassembled WGS sequence"/>
</dbReference>
<dbReference type="NCBIfam" id="TIGR03781">
    <property type="entry name" value="Bac_Flav_CT_K"/>
    <property type="match status" value="1"/>
</dbReference>
<dbReference type="RefSeq" id="WP_092773662.1">
    <property type="nucleotide sequence ID" value="NZ_FOHS01000005.1"/>
</dbReference>
<sequence>MFASLKTIDSAFQQVKTLAVIFIVAVLVLAGTIAWFAFESTTAAANRIYVLEGGQLLTAGAQDARANRPVEARSHVTRFHELFFTLDPDQKAIDLNVNKALYLADNSAKKQYENFKEKGFYNDLIAANISLEMSVDSVIIGDSRPLTARCFGRQRVIRATSVTTRNFISECSLRDVTRSANNPHGFLMENWRVVQNNDLSTLPR</sequence>
<dbReference type="InterPro" id="IPR022276">
    <property type="entry name" value="Conjug_transposon_TraK"/>
</dbReference>
<organism evidence="2 3">
    <name type="scientific">Hymenobacter actinosclerus</name>
    <dbReference type="NCBI Taxonomy" id="82805"/>
    <lineage>
        <taxon>Bacteria</taxon>
        <taxon>Pseudomonadati</taxon>
        <taxon>Bacteroidota</taxon>
        <taxon>Cytophagia</taxon>
        <taxon>Cytophagales</taxon>
        <taxon>Hymenobacteraceae</taxon>
        <taxon>Hymenobacter</taxon>
    </lineage>
</organism>
<keyword evidence="1" id="KW-0812">Transmembrane</keyword>
<protein>
    <submittedName>
        <fullName evidence="2">Bacteroides conjugative transposon TraK protein</fullName>
    </submittedName>
</protein>
<gene>
    <name evidence="2" type="ORF">SAMN04487998_3336</name>
</gene>
<evidence type="ECO:0000256" key="1">
    <source>
        <dbReference type="SAM" id="Phobius"/>
    </source>
</evidence>
<keyword evidence="1" id="KW-0472">Membrane</keyword>
<reference evidence="3" key="1">
    <citation type="submission" date="2016-10" db="EMBL/GenBank/DDBJ databases">
        <authorList>
            <person name="Varghese N."/>
            <person name="Submissions S."/>
        </authorList>
    </citation>
    <scope>NUCLEOTIDE SEQUENCE [LARGE SCALE GENOMIC DNA]</scope>
    <source>
        <strain evidence="3">DSM 15310</strain>
    </source>
</reference>
<keyword evidence="3" id="KW-1185">Reference proteome</keyword>
<keyword evidence="1" id="KW-1133">Transmembrane helix</keyword>
<dbReference type="OrthoDB" id="1039148at2"/>
<accession>A0A1I0ILB1</accession>
<name>A0A1I0ILB1_9BACT</name>
<proteinExistence type="predicted"/>
<dbReference type="EMBL" id="FOHS01000005">
    <property type="protein sequence ID" value="SET97118.1"/>
    <property type="molecule type" value="Genomic_DNA"/>
</dbReference>
<feature type="transmembrane region" description="Helical" evidence="1">
    <location>
        <begin position="18"/>
        <end position="38"/>
    </location>
</feature>
<evidence type="ECO:0000313" key="2">
    <source>
        <dbReference type="EMBL" id="SET97118.1"/>
    </source>
</evidence>